<dbReference type="PANTHER" id="PTHR33677:SF5">
    <property type="entry name" value="TRANSCRIPTIONAL REPRESSOR FRMR"/>
    <property type="match status" value="1"/>
</dbReference>
<keyword evidence="3" id="KW-1185">Reference proteome</keyword>
<dbReference type="KEGG" id="pbr:PB2503_00260"/>
<dbReference type="InterPro" id="IPR003735">
    <property type="entry name" value="Metal_Tscrpt_repr"/>
</dbReference>
<evidence type="ECO:0008006" key="4">
    <source>
        <dbReference type="Google" id="ProtNLM"/>
    </source>
</evidence>
<reference evidence="3" key="1">
    <citation type="submission" date="2010-08" db="EMBL/GenBank/DDBJ databases">
        <title>Genome sequence of Parvularcula bermudensis HTCC2503.</title>
        <authorList>
            <person name="Kang D.-M."/>
            <person name="Oh H.-M."/>
            <person name="Cho J.-C."/>
        </authorList>
    </citation>
    <scope>NUCLEOTIDE SEQUENCE [LARGE SCALE GENOMIC DNA]</scope>
    <source>
        <strain evidence="3">ATCC BAA-594 / HTCC2503 / KCTC 12087</strain>
    </source>
</reference>
<reference evidence="2 3" key="2">
    <citation type="journal article" date="2011" name="J. Bacteriol.">
        <title>Complete genome sequence of strain HTCC2503T of Parvularcula bermudensis, the type species of the order "Parvularculales" in the class Alphaproteobacteria.</title>
        <authorList>
            <person name="Oh H.M."/>
            <person name="Kang I."/>
            <person name="Vergin K.L."/>
            <person name="Kang D."/>
            <person name="Rhee K.H."/>
            <person name="Giovannoni S.J."/>
            <person name="Cho J.C."/>
        </authorList>
    </citation>
    <scope>NUCLEOTIDE SEQUENCE [LARGE SCALE GENOMIC DNA]</scope>
    <source>
        <strain evidence="3">ATCC BAA-594 / HTCC2503 / KCTC 12087</strain>
    </source>
</reference>
<dbReference type="HOGENOM" id="CLU_130332_3_0_5"/>
<dbReference type="Proteomes" id="UP000001302">
    <property type="component" value="Chromosome"/>
</dbReference>
<dbReference type="PANTHER" id="PTHR33677">
    <property type="entry name" value="TRANSCRIPTIONAL REPRESSOR FRMR-RELATED"/>
    <property type="match status" value="1"/>
</dbReference>
<dbReference type="EMBL" id="CP002156">
    <property type="protein sequence ID" value="ADM10819.1"/>
    <property type="molecule type" value="Genomic_DNA"/>
</dbReference>
<dbReference type="CDD" id="cd10153">
    <property type="entry name" value="RcnR-FrmR-like_DUF156"/>
    <property type="match status" value="1"/>
</dbReference>
<dbReference type="GO" id="GO:0045892">
    <property type="term" value="P:negative regulation of DNA-templated transcription"/>
    <property type="evidence" value="ECO:0007669"/>
    <property type="project" value="UniProtKB-ARBA"/>
</dbReference>
<organism evidence="2 3">
    <name type="scientific">Parvularcula bermudensis (strain ATCC BAA-594 / HTCC2503 / KCTC 12087)</name>
    <dbReference type="NCBI Taxonomy" id="314260"/>
    <lineage>
        <taxon>Bacteria</taxon>
        <taxon>Pseudomonadati</taxon>
        <taxon>Pseudomonadota</taxon>
        <taxon>Alphaproteobacteria</taxon>
        <taxon>Parvularculales</taxon>
        <taxon>Parvularculaceae</taxon>
        <taxon>Parvularcula</taxon>
    </lineage>
</organism>
<dbReference type="GO" id="GO:0046872">
    <property type="term" value="F:metal ion binding"/>
    <property type="evidence" value="ECO:0007669"/>
    <property type="project" value="InterPro"/>
</dbReference>
<dbReference type="STRING" id="314260.PB2503_00260"/>
<dbReference type="Gene3D" id="1.20.58.1000">
    <property type="entry name" value="Metal-sensitive repressor, helix protomer"/>
    <property type="match status" value="1"/>
</dbReference>
<protein>
    <recommendedName>
        <fullName evidence="4">Transcriptional regulator</fullName>
    </recommendedName>
</protein>
<evidence type="ECO:0000256" key="1">
    <source>
        <dbReference type="ARBA" id="ARBA00005260"/>
    </source>
</evidence>
<dbReference type="eggNOG" id="COG1937">
    <property type="taxonomic scope" value="Bacteria"/>
</dbReference>
<dbReference type="RefSeq" id="WP_013301793.1">
    <property type="nucleotide sequence ID" value="NC_014414.1"/>
</dbReference>
<proteinExistence type="inferred from homology"/>
<accession>E0TI08</accession>
<dbReference type="Pfam" id="PF02583">
    <property type="entry name" value="Trns_repr_metal"/>
    <property type="match status" value="1"/>
</dbReference>
<evidence type="ECO:0000313" key="3">
    <source>
        <dbReference type="Proteomes" id="UP000001302"/>
    </source>
</evidence>
<dbReference type="GO" id="GO:0003677">
    <property type="term" value="F:DNA binding"/>
    <property type="evidence" value="ECO:0007669"/>
    <property type="project" value="InterPro"/>
</dbReference>
<evidence type="ECO:0000313" key="2">
    <source>
        <dbReference type="EMBL" id="ADM10819.1"/>
    </source>
</evidence>
<comment type="similarity">
    <text evidence="1">Belongs to the FrmR/RcnR family.</text>
</comment>
<dbReference type="AlphaFoldDB" id="E0TI08"/>
<sequence length="90" mass="9666">MHLSQNSDRLRARLRRITGQLGAVDDALGGEAPCAAVLQQLAAARGALNGLMDEIIEAHLREHVAAPDLSPEDRAAGTEELLAVIRRYAK</sequence>
<dbReference type="InterPro" id="IPR038390">
    <property type="entry name" value="Metal_Tscrpt_repr_sf"/>
</dbReference>
<gene>
    <name evidence="2" type="ordered locus">PB2503_00260</name>
</gene>
<name>E0TI08_PARBH</name>